<dbReference type="OrthoDB" id="9804960at2"/>
<dbReference type="PANTHER" id="PTHR21294:SF17">
    <property type="entry name" value="PROTEIN FIXA"/>
    <property type="match status" value="1"/>
</dbReference>
<evidence type="ECO:0000313" key="4">
    <source>
        <dbReference type="Proteomes" id="UP000006793"/>
    </source>
</evidence>
<dbReference type="Gene3D" id="3.40.50.620">
    <property type="entry name" value="HUPs"/>
    <property type="match status" value="1"/>
</dbReference>
<reference evidence="4" key="1">
    <citation type="submission" date="2011-04" db="EMBL/GenBank/DDBJ databases">
        <title>The complete genome of Thermodesulfatator indicus DSM 15286.</title>
        <authorList>
            <person name="Lucas S."/>
            <person name="Copeland A."/>
            <person name="Lapidus A."/>
            <person name="Bruce D."/>
            <person name="Goodwin L."/>
            <person name="Pitluck S."/>
            <person name="Peters L."/>
            <person name="Kyrpides N."/>
            <person name="Mavromatis K."/>
            <person name="Pagani I."/>
            <person name="Ivanova N."/>
            <person name="Saunders L."/>
            <person name="Detter J.C."/>
            <person name="Tapia R."/>
            <person name="Han C."/>
            <person name="Land M."/>
            <person name="Hauser L."/>
            <person name="Markowitz V."/>
            <person name="Cheng J.-F."/>
            <person name="Hugenholtz P."/>
            <person name="Woyke T."/>
            <person name="Wu D."/>
            <person name="Spring S."/>
            <person name="Schroeder M."/>
            <person name="Brambilla E."/>
            <person name="Klenk H.-P."/>
            <person name="Eisen J.A."/>
        </authorList>
    </citation>
    <scope>NUCLEOTIDE SEQUENCE [LARGE SCALE GENOMIC DNA]</scope>
    <source>
        <strain evidence="4">DSM 15286 / JCM 11887 / CIR29812</strain>
    </source>
</reference>
<evidence type="ECO:0000256" key="1">
    <source>
        <dbReference type="ARBA" id="ARBA00022982"/>
    </source>
</evidence>
<evidence type="ECO:0000313" key="3">
    <source>
        <dbReference type="EMBL" id="AEH44254.1"/>
    </source>
</evidence>
<dbReference type="SUPFAM" id="SSF52402">
    <property type="entry name" value="Adenine nucleotide alpha hydrolases-like"/>
    <property type="match status" value="1"/>
</dbReference>
<dbReference type="InterPro" id="IPR014729">
    <property type="entry name" value="Rossmann-like_a/b/a_fold"/>
</dbReference>
<dbReference type="PIRSF" id="PIRSF000090">
    <property type="entry name" value="Beta-ETF"/>
    <property type="match status" value="1"/>
</dbReference>
<dbReference type="InterPro" id="IPR033948">
    <property type="entry name" value="ETF_beta_N"/>
</dbReference>
<dbReference type="PATRIC" id="fig|667014.3.peg.386"/>
<gene>
    <name evidence="3" type="ordered locus">Thein_0372</name>
</gene>
<reference evidence="3 4" key="2">
    <citation type="journal article" date="2012" name="Stand. Genomic Sci.">
        <title>Complete genome sequence of the thermophilic sulfate-reducing ocean bacterium Thermodesulfatator indicus type strain (CIR29812(T)).</title>
        <authorList>
            <person name="Anderson I."/>
            <person name="Saunders E."/>
            <person name="Lapidus A."/>
            <person name="Nolan M."/>
            <person name="Lucas S."/>
            <person name="Tice H."/>
            <person name="Del Rio T.G."/>
            <person name="Cheng J.F."/>
            <person name="Han C."/>
            <person name="Tapia R."/>
            <person name="Goodwin L.A."/>
            <person name="Pitluck S."/>
            <person name="Liolios K."/>
            <person name="Mavromatis K."/>
            <person name="Pagani I."/>
            <person name="Ivanova N."/>
            <person name="Mikhailova N."/>
            <person name="Pati A."/>
            <person name="Chen A."/>
            <person name="Palaniappan K."/>
            <person name="Land M."/>
            <person name="Hauser L."/>
            <person name="Jeffries C.D."/>
            <person name="Chang Y.J."/>
            <person name="Brambilla E.M."/>
            <person name="Rohde M."/>
            <person name="Spring S."/>
            <person name="Goker M."/>
            <person name="Detter J.C."/>
            <person name="Woyke T."/>
            <person name="Bristow J."/>
            <person name="Eisen J.A."/>
            <person name="Markowitz V."/>
            <person name="Hugenholtz P."/>
            <person name="Kyrpides N.C."/>
            <person name="Klenk H.P."/>
        </authorList>
    </citation>
    <scope>NUCLEOTIDE SEQUENCE [LARGE SCALE GENOMIC DNA]</scope>
    <source>
        <strain evidence="4">DSM 15286 / JCM 11887 / CIR29812</strain>
    </source>
</reference>
<dbReference type="RefSeq" id="WP_013907000.1">
    <property type="nucleotide sequence ID" value="NC_015681.1"/>
</dbReference>
<sequence length="260" mass="28466">MRIMCCLKPVPKPGSVKIDPETHTLKREESELVLNPYDRYALEAAVDLAEKTGGRVVAVSMAPPNAKNILLEAFAFGADELVLVSDRAFAGADTLATSYTLACAAKKLGPFDLIICGKVSVDGETAQVGPELAAWLNLPSVTWVKEITPHEGYLDLVRTREFGEERLKARLPLVITIENEANIPRPPSIKRLLKQDEVEVKVLSAKDIEAQEDYLGLKGSPTQVVDTFAPEYQGKRELISGSAEEVSERLLSILKERGLI</sequence>
<dbReference type="InterPro" id="IPR014730">
    <property type="entry name" value="ETF_a/b_N"/>
</dbReference>
<dbReference type="AlphaFoldDB" id="F8AAB7"/>
<dbReference type="Pfam" id="PF01012">
    <property type="entry name" value="ETF"/>
    <property type="match status" value="1"/>
</dbReference>
<dbReference type="eggNOG" id="COG2086">
    <property type="taxonomic scope" value="Bacteria"/>
</dbReference>
<dbReference type="PaxDb" id="667014-Thein_0372"/>
<dbReference type="STRING" id="667014.Thein_0372"/>
<dbReference type="Proteomes" id="UP000006793">
    <property type="component" value="Chromosome"/>
</dbReference>
<keyword evidence="1" id="KW-0813">Transport</keyword>
<dbReference type="PANTHER" id="PTHR21294">
    <property type="entry name" value="ELECTRON TRANSFER FLAVOPROTEIN BETA-SUBUNIT"/>
    <property type="match status" value="1"/>
</dbReference>
<proteinExistence type="predicted"/>
<dbReference type="FunCoup" id="F8AAB7">
    <property type="interactions" value="325"/>
</dbReference>
<keyword evidence="1" id="KW-0249">Electron transport</keyword>
<accession>F8AAB7</accession>
<name>F8AAB7_THEID</name>
<keyword evidence="4" id="KW-1185">Reference proteome</keyword>
<feature type="domain" description="Electron transfer flavoprotein alpha/beta-subunit N-terminal" evidence="2">
    <location>
        <begin position="22"/>
        <end position="212"/>
    </location>
</feature>
<dbReference type="SMART" id="SM00893">
    <property type="entry name" value="ETF"/>
    <property type="match status" value="1"/>
</dbReference>
<dbReference type="KEGG" id="tid:Thein_0372"/>
<evidence type="ECO:0000259" key="2">
    <source>
        <dbReference type="SMART" id="SM00893"/>
    </source>
</evidence>
<dbReference type="GO" id="GO:0009055">
    <property type="term" value="F:electron transfer activity"/>
    <property type="evidence" value="ECO:0007669"/>
    <property type="project" value="InterPro"/>
</dbReference>
<dbReference type="EMBL" id="CP002683">
    <property type="protein sequence ID" value="AEH44254.1"/>
    <property type="molecule type" value="Genomic_DNA"/>
</dbReference>
<dbReference type="InterPro" id="IPR012255">
    <property type="entry name" value="ETF_b"/>
</dbReference>
<dbReference type="HOGENOM" id="CLU_060196_2_1_0"/>
<organism evidence="3 4">
    <name type="scientific">Thermodesulfatator indicus (strain DSM 15286 / JCM 11887 / CIR29812)</name>
    <dbReference type="NCBI Taxonomy" id="667014"/>
    <lineage>
        <taxon>Bacteria</taxon>
        <taxon>Pseudomonadati</taxon>
        <taxon>Thermodesulfobacteriota</taxon>
        <taxon>Thermodesulfobacteria</taxon>
        <taxon>Thermodesulfobacteriales</taxon>
        <taxon>Thermodesulfatatoraceae</taxon>
        <taxon>Thermodesulfatator</taxon>
    </lineage>
</organism>
<dbReference type="InParanoid" id="F8AAB7"/>
<protein>
    <submittedName>
        <fullName evidence="3">Electron transfer flavoprotein alpha/beta-subunit</fullName>
    </submittedName>
</protein>
<dbReference type="CDD" id="cd01714">
    <property type="entry name" value="ETF_beta"/>
    <property type="match status" value="1"/>
</dbReference>